<dbReference type="AlphaFoldDB" id="A0A4Y1YQV2"/>
<sequence>MEPTTHKYHAGHTPDNGLFPHFEPLTIKLLSSEDLFGNSNEILIQHRNEQYRLRLTRNNKLILTK</sequence>
<dbReference type="Proteomes" id="UP000316473">
    <property type="component" value="Chromosome"/>
</dbReference>
<evidence type="ECO:0008006" key="3">
    <source>
        <dbReference type="Google" id="ProtNLM"/>
    </source>
</evidence>
<evidence type="ECO:0000313" key="1">
    <source>
        <dbReference type="EMBL" id="BBL34365.1"/>
    </source>
</evidence>
<accession>A0A4Y1YQV2</accession>
<organism evidence="1 2">
    <name type="scientific">Nitrosomonas stercoris</name>
    <dbReference type="NCBI Taxonomy" id="1444684"/>
    <lineage>
        <taxon>Bacteria</taxon>
        <taxon>Pseudomonadati</taxon>
        <taxon>Pseudomonadota</taxon>
        <taxon>Betaproteobacteria</taxon>
        <taxon>Nitrosomonadales</taxon>
        <taxon>Nitrosomonadaceae</taxon>
        <taxon>Nitrosomonas</taxon>
    </lineage>
</organism>
<dbReference type="KEGG" id="nst:Nstercoris_00596"/>
<gene>
    <name evidence="1" type="ORF">Nstercoris_00596</name>
</gene>
<dbReference type="Pfam" id="PF10636">
    <property type="entry name" value="hemP"/>
    <property type="match status" value="1"/>
</dbReference>
<dbReference type="InterPro" id="IPR019600">
    <property type="entry name" value="Hemin_uptake_protein_HemP"/>
</dbReference>
<keyword evidence="2" id="KW-1185">Reference proteome</keyword>
<protein>
    <recommendedName>
        <fullName evidence="3">Hemin uptake protein HemP</fullName>
    </recommendedName>
</protein>
<reference evidence="1 2" key="1">
    <citation type="submission" date="2019-06" db="EMBL/GenBank/DDBJ databases">
        <title>Nitrosomonas stercoris KYUHI-S whole genome shotgun sequence.</title>
        <authorList>
            <person name="Nakagawa T."/>
            <person name="Tsuchiya Y."/>
            <person name="Takahashi R."/>
        </authorList>
    </citation>
    <scope>NUCLEOTIDE SEQUENCE [LARGE SCALE GENOMIC DNA]</scope>
    <source>
        <strain evidence="1 2">KYUHI-S</strain>
    </source>
</reference>
<dbReference type="Gene3D" id="2.10.70.10">
    <property type="entry name" value="Complement Module, domain 1"/>
    <property type="match status" value="1"/>
</dbReference>
<dbReference type="EMBL" id="AP019755">
    <property type="protein sequence ID" value="BBL34365.1"/>
    <property type="molecule type" value="Genomic_DNA"/>
</dbReference>
<proteinExistence type="predicted"/>
<name>A0A4Y1YQV2_9PROT</name>
<evidence type="ECO:0000313" key="2">
    <source>
        <dbReference type="Proteomes" id="UP000316473"/>
    </source>
</evidence>